<accession>A0A7M1XI00</accession>
<feature type="transmembrane region" description="Helical" evidence="1">
    <location>
        <begin position="34"/>
        <end position="51"/>
    </location>
</feature>
<keyword evidence="1" id="KW-1133">Transmembrane helix</keyword>
<evidence type="ECO:0000256" key="1">
    <source>
        <dbReference type="SAM" id="Phobius"/>
    </source>
</evidence>
<name>A0A7M1XI00_9SPIR</name>
<reference evidence="2 3" key="1">
    <citation type="submission" date="2018-08" db="EMBL/GenBank/DDBJ databases">
        <title>The first complete genome of Treponema rectale (CHPAT), a commensal spirochete of the bovine rectum.</title>
        <authorList>
            <person name="Staton G.J."/>
            <person name="Clegg S.R."/>
            <person name="Carter S.D."/>
            <person name="Radford A.D."/>
            <person name="Darby A."/>
            <person name="Hall N."/>
            <person name="Birtles R.J."/>
            <person name="Evans N.J."/>
        </authorList>
    </citation>
    <scope>NUCLEOTIDE SEQUENCE [LARGE SCALE GENOMIC DNA]</scope>
    <source>
        <strain evidence="2 3">CHPA</strain>
    </source>
</reference>
<keyword evidence="1" id="KW-0472">Membrane</keyword>
<protein>
    <recommendedName>
        <fullName evidence="4">Heptaprenyl diphosphate synthase</fullName>
    </recommendedName>
</protein>
<dbReference type="Pfam" id="PF07456">
    <property type="entry name" value="Hpre_diP_synt_I"/>
    <property type="match status" value="1"/>
</dbReference>
<dbReference type="InterPro" id="IPR014535">
    <property type="entry name" value="Hpre_diP_synt_I"/>
</dbReference>
<feature type="transmembrane region" description="Helical" evidence="1">
    <location>
        <begin position="143"/>
        <end position="162"/>
    </location>
</feature>
<dbReference type="EMBL" id="CP031517">
    <property type="protein sequence ID" value="QOS39114.1"/>
    <property type="molecule type" value="Genomic_DNA"/>
</dbReference>
<proteinExistence type="predicted"/>
<organism evidence="2 3">
    <name type="scientific">Treponema rectale</name>
    <dbReference type="NCBI Taxonomy" id="744512"/>
    <lineage>
        <taxon>Bacteria</taxon>
        <taxon>Pseudomonadati</taxon>
        <taxon>Spirochaetota</taxon>
        <taxon>Spirochaetia</taxon>
        <taxon>Spirochaetales</taxon>
        <taxon>Treponemataceae</taxon>
        <taxon>Treponema</taxon>
    </lineage>
</organism>
<gene>
    <name evidence="2" type="ORF">DYE49_01045</name>
</gene>
<evidence type="ECO:0000313" key="3">
    <source>
        <dbReference type="Proteomes" id="UP000593591"/>
    </source>
</evidence>
<dbReference type="InterPro" id="IPR010898">
    <property type="entry name" value="Hpre_diP_synth_I"/>
</dbReference>
<feature type="transmembrane region" description="Helical" evidence="1">
    <location>
        <begin position="119"/>
        <end position="137"/>
    </location>
</feature>
<feature type="transmembrane region" description="Helical" evidence="1">
    <location>
        <begin position="80"/>
        <end position="99"/>
    </location>
</feature>
<evidence type="ECO:0008006" key="4">
    <source>
        <dbReference type="Google" id="ProtNLM"/>
    </source>
</evidence>
<dbReference type="Proteomes" id="UP000593591">
    <property type="component" value="Chromosome"/>
</dbReference>
<dbReference type="KEGG" id="trc:DYE49_01045"/>
<dbReference type="AlphaFoldDB" id="A0A7M1XI00"/>
<feature type="transmembrane region" description="Helical" evidence="1">
    <location>
        <begin position="56"/>
        <end position="74"/>
    </location>
</feature>
<keyword evidence="1" id="KW-0812">Transmembrane</keyword>
<evidence type="ECO:0000313" key="2">
    <source>
        <dbReference type="EMBL" id="QOS39114.1"/>
    </source>
</evidence>
<dbReference type="PIRSF" id="PIRSF027391">
    <property type="entry name" value="Hpre_diP_synt_I"/>
    <property type="match status" value="1"/>
</dbReference>
<sequence length="172" mass="19325">MKTKRLVSLAIFVALSVMLHYVESFIPAFLPIPGFRLGLANIILLFVLYYYDSPSYIFTMILKVILVATISSGFSVQFFMSLGGSLSSMVITLILFHLVKPSIYATSALSALGHSLGQLFVYSLFFYSFYIFSYLLILGPLSLFTGCIMALLCSILIKRIPASFRRDEKVRR</sequence>
<dbReference type="Gene3D" id="1.10.1760.20">
    <property type="match status" value="1"/>
</dbReference>